<gene>
    <name evidence="3" type="ORF">GCM10007160_38350</name>
</gene>
<accession>A0ABQ2Z9W2</accession>
<dbReference type="InterPro" id="IPR051675">
    <property type="entry name" value="Endo/Exo/Phosphatase_dom_1"/>
</dbReference>
<dbReference type="EMBL" id="BMXS01000027">
    <property type="protein sequence ID" value="GGY07178.1"/>
    <property type="molecule type" value="Genomic_DNA"/>
</dbReference>
<evidence type="ECO:0000259" key="2">
    <source>
        <dbReference type="SMART" id="SM00278"/>
    </source>
</evidence>
<feature type="domain" description="Helix-hairpin-helix DNA-binding motif class 1" evidence="2">
    <location>
        <begin position="36"/>
        <end position="55"/>
    </location>
</feature>
<feature type="domain" description="Helix-hairpin-helix DNA-binding motif class 1" evidence="2">
    <location>
        <begin position="66"/>
        <end position="85"/>
    </location>
</feature>
<dbReference type="Pfam" id="PF12836">
    <property type="entry name" value="HHH_3"/>
    <property type="match status" value="1"/>
</dbReference>
<evidence type="ECO:0000256" key="1">
    <source>
        <dbReference type="SAM" id="SignalP"/>
    </source>
</evidence>
<name>A0ABQ2Z9W2_9GAMM</name>
<reference evidence="4" key="1">
    <citation type="journal article" date="2019" name="Int. J. Syst. Evol. Microbiol.">
        <title>The Global Catalogue of Microorganisms (GCM) 10K type strain sequencing project: providing services to taxonomists for standard genome sequencing and annotation.</title>
        <authorList>
            <consortium name="The Broad Institute Genomics Platform"/>
            <consortium name="The Broad Institute Genome Sequencing Center for Infectious Disease"/>
            <person name="Wu L."/>
            <person name="Ma J."/>
        </authorList>
    </citation>
    <scope>NUCLEOTIDE SEQUENCE [LARGE SCALE GENOMIC DNA]</scope>
    <source>
        <strain evidence="4">KCTC 22228</strain>
    </source>
</reference>
<protein>
    <recommendedName>
        <fullName evidence="2">Helix-hairpin-helix DNA-binding motif class 1 domain-containing protein</fullName>
    </recommendedName>
</protein>
<dbReference type="Proteomes" id="UP000653056">
    <property type="component" value="Unassembled WGS sequence"/>
</dbReference>
<dbReference type="InterPro" id="IPR004509">
    <property type="entry name" value="Competence_ComEA_HhH"/>
</dbReference>
<feature type="signal peptide" evidence="1">
    <location>
        <begin position="1"/>
        <end position="22"/>
    </location>
</feature>
<keyword evidence="4" id="KW-1185">Reference proteome</keyword>
<keyword evidence="1" id="KW-0732">Signal</keyword>
<dbReference type="NCBIfam" id="TIGR00426">
    <property type="entry name" value="competence protein ComEA helix-hairpin-helix repeat region"/>
    <property type="match status" value="1"/>
</dbReference>
<evidence type="ECO:0000313" key="4">
    <source>
        <dbReference type="Proteomes" id="UP000653056"/>
    </source>
</evidence>
<dbReference type="SMART" id="SM00278">
    <property type="entry name" value="HhH1"/>
    <property type="match status" value="2"/>
</dbReference>
<dbReference type="PANTHER" id="PTHR21180:SF32">
    <property type="entry name" value="ENDONUCLEASE_EXONUCLEASE_PHOSPHATASE FAMILY DOMAIN-CONTAINING PROTEIN 1"/>
    <property type="match status" value="1"/>
</dbReference>
<dbReference type="PANTHER" id="PTHR21180">
    <property type="entry name" value="ENDONUCLEASE/EXONUCLEASE/PHOSPHATASE FAMILY DOMAIN-CONTAINING PROTEIN 1"/>
    <property type="match status" value="1"/>
</dbReference>
<organism evidence="3 4">
    <name type="scientific">Litchfieldella qijiaojingensis</name>
    <dbReference type="NCBI Taxonomy" id="980347"/>
    <lineage>
        <taxon>Bacteria</taxon>
        <taxon>Pseudomonadati</taxon>
        <taxon>Pseudomonadota</taxon>
        <taxon>Gammaproteobacteria</taxon>
        <taxon>Oceanospirillales</taxon>
        <taxon>Halomonadaceae</taxon>
        <taxon>Litchfieldella</taxon>
    </lineage>
</organism>
<dbReference type="InterPro" id="IPR003583">
    <property type="entry name" value="Hlx-hairpin-Hlx_DNA-bd_motif"/>
</dbReference>
<feature type="chain" id="PRO_5046572523" description="Helix-hairpin-helix DNA-binding motif class 1 domain-containing protein" evidence="1">
    <location>
        <begin position="23"/>
        <end position="88"/>
    </location>
</feature>
<dbReference type="RefSeq" id="WP_189472115.1">
    <property type="nucleotide sequence ID" value="NZ_BMXS01000027.1"/>
</dbReference>
<comment type="caution">
    <text evidence="3">The sequence shown here is derived from an EMBL/GenBank/DDBJ whole genome shotgun (WGS) entry which is preliminary data.</text>
</comment>
<evidence type="ECO:0000313" key="3">
    <source>
        <dbReference type="EMBL" id="GGY07178.1"/>
    </source>
</evidence>
<proteinExistence type="predicted"/>
<sequence>MKTLLKALALSLLLGTASMALAQEVAPININTADAELLAELPGIGSAKAQAIVDERDANGPFTDADALTRVNGIGEATVANLRDQVEY</sequence>
<dbReference type="Gene3D" id="1.10.150.320">
    <property type="entry name" value="Photosystem II 12 kDa extrinsic protein"/>
    <property type="match status" value="1"/>
</dbReference>
<dbReference type="InterPro" id="IPR010994">
    <property type="entry name" value="RuvA_2-like"/>
</dbReference>
<dbReference type="SUPFAM" id="SSF47781">
    <property type="entry name" value="RuvA domain 2-like"/>
    <property type="match status" value="1"/>
</dbReference>